<dbReference type="RefSeq" id="WP_209817673.1">
    <property type="nucleotide sequence ID" value="NZ_JAVDTL010000002.1"/>
</dbReference>
<comment type="caution">
    <text evidence="2">The sequence shown here is derived from an EMBL/GenBank/DDBJ whole genome shotgun (WGS) entry which is preliminary data.</text>
</comment>
<organism evidence="2 5">
    <name type="scientific">Acidovorax delafieldii</name>
    <name type="common">Pseudomonas delafieldii</name>
    <dbReference type="NCBI Taxonomy" id="47920"/>
    <lineage>
        <taxon>Bacteria</taxon>
        <taxon>Pseudomonadati</taxon>
        <taxon>Pseudomonadota</taxon>
        <taxon>Betaproteobacteria</taxon>
        <taxon>Burkholderiales</taxon>
        <taxon>Comamonadaceae</taxon>
        <taxon>Acidovorax</taxon>
    </lineage>
</organism>
<dbReference type="EMBL" id="JAVDTL010000002">
    <property type="protein sequence ID" value="MDR6766631.1"/>
    <property type="molecule type" value="Genomic_DNA"/>
</dbReference>
<dbReference type="Proteomes" id="UP001253458">
    <property type="component" value="Unassembled WGS sequence"/>
</dbReference>
<keyword evidence="4" id="KW-1185">Reference proteome</keyword>
<evidence type="ECO:0000313" key="3">
    <source>
        <dbReference type="EMBL" id="MDR6836431.1"/>
    </source>
</evidence>
<evidence type="ECO:0000313" key="5">
    <source>
        <dbReference type="Proteomes" id="UP001253458"/>
    </source>
</evidence>
<proteinExistence type="predicted"/>
<feature type="chain" id="PRO_5042496262" description="Ig-like protein group 2" evidence="1">
    <location>
        <begin position="20"/>
        <end position="378"/>
    </location>
</feature>
<gene>
    <name evidence="2" type="ORF">J2W88_001896</name>
    <name evidence="3" type="ORF">J2W93_001259</name>
</gene>
<keyword evidence="1" id="KW-0732">Signal</keyword>
<evidence type="ECO:0000313" key="2">
    <source>
        <dbReference type="EMBL" id="MDR6766631.1"/>
    </source>
</evidence>
<dbReference type="Proteomes" id="UP001249076">
    <property type="component" value="Unassembled WGS sequence"/>
</dbReference>
<dbReference type="AlphaFoldDB" id="A0AAJ2C6G1"/>
<dbReference type="PROSITE" id="PS51257">
    <property type="entry name" value="PROKAR_LIPOPROTEIN"/>
    <property type="match status" value="1"/>
</dbReference>
<reference evidence="2 4" key="1">
    <citation type="submission" date="2023-07" db="EMBL/GenBank/DDBJ databases">
        <title>Sorghum-associated microbial communities from plants grown in Nebraska, USA.</title>
        <authorList>
            <person name="Schachtman D."/>
        </authorList>
    </citation>
    <scope>NUCLEOTIDE SEQUENCE</scope>
    <source>
        <strain evidence="3 4">BE105</strain>
        <strain evidence="2">BE69</strain>
    </source>
</reference>
<evidence type="ECO:0000256" key="1">
    <source>
        <dbReference type="SAM" id="SignalP"/>
    </source>
</evidence>
<sequence>MKNIFKALLAMTLSLLLVACGGGGGGGGTPNGPSATLRVYPPVGAITLPVGASGSTGIEVRGGKAPYGVISSDASVSAFLSDDSILFISGNSDGTSTLTVYDESLPVQQVKITVTAKAVPLASSAGTAVTLRPNQSLQFNVRGGVGPYSVNSSDTSVVSASISGSTVTLQGLPKAGASTILITDSVGATLSVTATVQVSTIAVSPASITGPAGTNNTVTINGGVAPYAVSSTNTAVATASISGATVSVALVSLGSADIKITDAAGTSIVVSVTVNSNVLQVSPANQTVDEKSPTSTTLTYLIAGGTAPYTPLVSPADKAYFTTLSVTANTLTATLPDSTTGPRCVTADKVIPIDVYDSKLVKQTVSVTIKDGGAVACP</sequence>
<feature type="signal peptide" evidence="1">
    <location>
        <begin position="1"/>
        <end position="19"/>
    </location>
</feature>
<evidence type="ECO:0000313" key="4">
    <source>
        <dbReference type="Proteomes" id="UP001249076"/>
    </source>
</evidence>
<accession>A0AAJ2C6G1</accession>
<protein>
    <recommendedName>
        <fullName evidence="6">Ig-like protein group 2</fullName>
    </recommendedName>
</protein>
<dbReference type="EMBL" id="JAVDTS010000002">
    <property type="protein sequence ID" value="MDR6836431.1"/>
    <property type="molecule type" value="Genomic_DNA"/>
</dbReference>
<evidence type="ECO:0008006" key="6">
    <source>
        <dbReference type="Google" id="ProtNLM"/>
    </source>
</evidence>
<name>A0AAJ2C6G1_ACIDE</name>